<evidence type="ECO:0000256" key="2">
    <source>
        <dbReference type="ARBA" id="ARBA00022723"/>
    </source>
</evidence>
<reference evidence="9 10" key="1">
    <citation type="submission" date="2019-04" db="EMBL/GenBank/DDBJ databases">
        <title>Friends and foes A comparative genomics study of 23 Aspergillus species from section Flavi.</title>
        <authorList>
            <consortium name="DOE Joint Genome Institute"/>
            <person name="Kjaerbolling I."/>
            <person name="Vesth T."/>
            <person name="Frisvad J.C."/>
            <person name="Nybo J.L."/>
            <person name="Theobald S."/>
            <person name="Kildgaard S."/>
            <person name="Isbrandt T."/>
            <person name="Kuo A."/>
            <person name="Sato A."/>
            <person name="Lyhne E.K."/>
            <person name="Kogle M.E."/>
            <person name="Wiebenga A."/>
            <person name="Kun R.S."/>
            <person name="Lubbers R.J."/>
            <person name="Makela M.R."/>
            <person name="Barry K."/>
            <person name="Chovatia M."/>
            <person name="Clum A."/>
            <person name="Daum C."/>
            <person name="Haridas S."/>
            <person name="He G."/>
            <person name="LaButti K."/>
            <person name="Lipzen A."/>
            <person name="Mondo S."/>
            <person name="Riley R."/>
            <person name="Salamov A."/>
            <person name="Simmons B.A."/>
            <person name="Magnuson J.K."/>
            <person name="Henrissat B."/>
            <person name="Mortensen U.H."/>
            <person name="Larsen T.O."/>
            <person name="Devries R.P."/>
            <person name="Grigoriev I.V."/>
            <person name="Machida M."/>
            <person name="Baker S.E."/>
            <person name="Andersen M.R."/>
        </authorList>
    </citation>
    <scope>NUCLEOTIDE SEQUENCE [LARGE SCALE GENOMIC DNA]</scope>
    <source>
        <strain evidence="9 10">CBS 117626</strain>
    </source>
</reference>
<keyword evidence="5" id="KW-0804">Transcription</keyword>
<dbReference type="GO" id="GO:0003677">
    <property type="term" value="F:DNA binding"/>
    <property type="evidence" value="ECO:0007669"/>
    <property type="project" value="UniProtKB-KW"/>
</dbReference>
<dbReference type="PROSITE" id="PS00463">
    <property type="entry name" value="ZN2_CY6_FUNGAL_1"/>
    <property type="match status" value="1"/>
</dbReference>
<dbReference type="InterPro" id="IPR036864">
    <property type="entry name" value="Zn2-C6_fun-type_DNA-bd_sf"/>
</dbReference>
<gene>
    <name evidence="9" type="ORF">BDV40DRAFT_307819</name>
</gene>
<evidence type="ECO:0000256" key="3">
    <source>
        <dbReference type="ARBA" id="ARBA00023015"/>
    </source>
</evidence>
<keyword evidence="6" id="KW-0539">Nucleus</keyword>
<dbReference type="SUPFAM" id="SSF57701">
    <property type="entry name" value="Zn2/Cys6 DNA-binding domain"/>
    <property type="match status" value="1"/>
</dbReference>
<dbReference type="PROSITE" id="PS50048">
    <property type="entry name" value="ZN2_CY6_FUNGAL_2"/>
    <property type="match status" value="1"/>
</dbReference>
<evidence type="ECO:0000256" key="1">
    <source>
        <dbReference type="ARBA" id="ARBA00004123"/>
    </source>
</evidence>
<protein>
    <recommendedName>
        <fullName evidence="8">Zn(2)-C6 fungal-type domain-containing protein</fullName>
    </recommendedName>
</protein>
<dbReference type="PANTHER" id="PTHR47338">
    <property type="entry name" value="ZN(II)2CYS6 TRANSCRIPTION FACTOR (EUROFUNG)-RELATED"/>
    <property type="match status" value="1"/>
</dbReference>
<dbReference type="Gene3D" id="4.10.240.10">
    <property type="entry name" value="Zn(2)-C6 fungal-type DNA-binding domain"/>
    <property type="match status" value="1"/>
</dbReference>
<proteinExistence type="predicted"/>
<feature type="region of interest" description="Disordered" evidence="7">
    <location>
        <begin position="364"/>
        <end position="395"/>
    </location>
</feature>
<dbReference type="GO" id="GO:0009893">
    <property type="term" value="P:positive regulation of metabolic process"/>
    <property type="evidence" value="ECO:0007669"/>
    <property type="project" value="UniProtKB-ARBA"/>
</dbReference>
<dbReference type="GO" id="GO:0000981">
    <property type="term" value="F:DNA-binding transcription factor activity, RNA polymerase II-specific"/>
    <property type="evidence" value="ECO:0007669"/>
    <property type="project" value="InterPro"/>
</dbReference>
<dbReference type="GO" id="GO:0008270">
    <property type="term" value="F:zinc ion binding"/>
    <property type="evidence" value="ECO:0007669"/>
    <property type="project" value="InterPro"/>
</dbReference>
<dbReference type="SMART" id="SM00066">
    <property type="entry name" value="GAL4"/>
    <property type="match status" value="1"/>
</dbReference>
<accession>A0A5N6UIK6</accession>
<evidence type="ECO:0000259" key="8">
    <source>
        <dbReference type="PROSITE" id="PS50048"/>
    </source>
</evidence>
<feature type="compositionally biased region" description="Polar residues" evidence="7">
    <location>
        <begin position="372"/>
        <end position="382"/>
    </location>
</feature>
<sequence length="451" mass="50360">MRTTLACQWCRKSKVKCHHDGTPPCKSCRAHPGRECSLSTPILRRKRNTPSHSLADTARAKRVSKTVIGETSDSRRAQKTNTGLQNQQSRTAFSTTNAVSDANISCARQSNISLQQQRTVILPENVLQSVNRELVIRASRIFVQQFPELGFVHKPTFFEYGLQDGIPAIKLCAIMALCARYITELVDQYGSPYLASGYFANVVRENIMSYMAQHPGIDAVHAMILLSLYDWGEGSGFQAWIYTDLEKRGMQFQTPFTAFCMFSAASAVLYADTWPYMAPGLEYAKEKYTWSSDWLKTASEKWEIAKRWYETLGELTGIFTRLKTDGHNFPHLGREQFEDLHDNLHRLAEPESSTVNALAALSRHAPPDLTGSPRQSHLGTTRNGRDSGPQASVSHGTVRLQELHISTSEQSQADLLVLDHEPQGMGDGSGIDTDFLMAMLSDPSGDWSHVI</sequence>
<evidence type="ECO:0000313" key="9">
    <source>
        <dbReference type="EMBL" id="KAE8158432.1"/>
    </source>
</evidence>
<evidence type="ECO:0000256" key="7">
    <source>
        <dbReference type="SAM" id="MobiDB-lite"/>
    </source>
</evidence>
<feature type="domain" description="Zn(2)-C6 fungal-type" evidence="8">
    <location>
        <begin position="6"/>
        <end position="38"/>
    </location>
</feature>
<keyword evidence="2" id="KW-0479">Metal-binding</keyword>
<dbReference type="EMBL" id="ML738695">
    <property type="protein sequence ID" value="KAE8158432.1"/>
    <property type="molecule type" value="Genomic_DNA"/>
</dbReference>
<keyword evidence="4" id="KW-0238">DNA-binding</keyword>
<feature type="region of interest" description="Disordered" evidence="7">
    <location>
        <begin position="47"/>
        <end position="84"/>
    </location>
</feature>
<dbReference type="Pfam" id="PF00172">
    <property type="entry name" value="Zn_clus"/>
    <property type="match status" value="1"/>
</dbReference>
<dbReference type="InterPro" id="IPR050815">
    <property type="entry name" value="TF_fung"/>
</dbReference>
<evidence type="ECO:0000256" key="5">
    <source>
        <dbReference type="ARBA" id="ARBA00023163"/>
    </source>
</evidence>
<evidence type="ECO:0000256" key="4">
    <source>
        <dbReference type="ARBA" id="ARBA00023125"/>
    </source>
</evidence>
<dbReference type="CDD" id="cd12148">
    <property type="entry name" value="fungal_TF_MHR"/>
    <property type="match status" value="1"/>
</dbReference>
<dbReference type="Proteomes" id="UP000326950">
    <property type="component" value="Unassembled WGS sequence"/>
</dbReference>
<dbReference type="InterPro" id="IPR001138">
    <property type="entry name" value="Zn2Cys6_DnaBD"/>
</dbReference>
<organism evidence="9 10">
    <name type="scientific">Aspergillus tamarii</name>
    <dbReference type="NCBI Taxonomy" id="41984"/>
    <lineage>
        <taxon>Eukaryota</taxon>
        <taxon>Fungi</taxon>
        <taxon>Dikarya</taxon>
        <taxon>Ascomycota</taxon>
        <taxon>Pezizomycotina</taxon>
        <taxon>Eurotiomycetes</taxon>
        <taxon>Eurotiomycetidae</taxon>
        <taxon>Eurotiales</taxon>
        <taxon>Aspergillaceae</taxon>
        <taxon>Aspergillus</taxon>
        <taxon>Aspergillus subgen. Circumdati</taxon>
    </lineage>
</organism>
<dbReference type="OrthoDB" id="4356994at2759"/>
<keyword evidence="10" id="KW-1185">Reference proteome</keyword>
<name>A0A5N6UIK6_ASPTM</name>
<evidence type="ECO:0000256" key="6">
    <source>
        <dbReference type="ARBA" id="ARBA00023242"/>
    </source>
</evidence>
<dbReference type="GO" id="GO:0005634">
    <property type="term" value="C:nucleus"/>
    <property type="evidence" value="ECO:0007669"/>
    <property type="project" value="UniProtKB-SubCell"/>
</dbReference>
<keyword evidence="3" id="KW-0805">Transcription regulation</keyword>
<dbReference type="CDD" id="cd00067">
    <property type="entry name" value="GAL4"/>
    <property type="match status" value="1"/>
</dbReference>
<comment type="subcellular location">
    <subcellularLocation>
        <location evidence="1">Nucleus</location>
    </subcellularLocation>
</comment>
<evidence type="ECO:0000313" key="10">
    <source>
        <dbReference type="Proteomes" id="UP000326950"/>
    </source>
</evidence>
<dbReference type="PANTHER" id="PTHR47338:SF5">
    <property type="entry name" value="ZN(II)2CYS6 TRANSCRIPTION FACTOR (EUROFUNG)"/>
    <property type="match status" value="1"/>
</dbReference>
<dbReference type="AlphaFoldDB" id="A0A5N6UIK6"/>